<accession>A0A0R3SX25</accession>
<organism evidence="3">
    <name type="scientific">Hymenolepis diminuta</name>
    <name type="common">Rat tapeworm</name>
    <dbReference type="NCBI Taxonomy" id="6216"/>
    <lineage>
        <taxon>Eukaryota</taxon>
        <taxon>Metazoa</taxon>
        <taxon>Spiralia</taxon>
        <taxon>Lophotrochozoa</taxon>
        <taxon>Platyhelminthes</taxon>
        <taxon>Cestoda</taxon>
        <taxon>Eucestoda</taxon>
        <taxon>Cyclophyllidea</taxon>
        <taxon>Hymenolepididae</taxon>
        <taxon>Hymenolepis</taxon>
    </lineage>
</organism>
<dbReference type="Proteomes" id="UP000274504">
    <property type="component" value="Unassembled WGS sequence"/>
</dbReference>
<proteinExistence type="predicted"/>
<dbReference type="AlphaFoldDB" id="A0A0R3SX25"/>
<name>A0A0R3SX25_HYMDI</name>
<dbReference type="WBParaSite" id="HDID_0001026901-mRNA-1">
    <property type="protein sequence ID" value="HDID_0001026901-mRNA-1"/>
    <property type="gene ID" value="HDID_0001026901"/>
</dbReference>
<reference evidence="3" key="1">
    <citation type="submission" date="2017-02" db="UniProtKB">
        <authorList>
            <consortium name="WormBaseParasite"/>
        </authorList>
    </citation>
    <scope>IDENTIFICATION</scope>
</reference>
<protein>
    <submittedName>
        <fullName evidence="3">BACK domain-containing protein</fullName>
    </submittedName>
</protein>
<evidence type="ECO:0000313" key="3">
    <source>
        <dbReference type="WBParaSite" id="HDID_0001026901-mRNA-1"/>
    </source>
</evidence>
<dbReference type="EMBL" id="UYSG01011596">
    <property type="protein sequence ID" value="VDL63000.1"/>
    <property type="molecule type" value="Genomic_DNA"/>
</dbReference>
<dbReference type="OrthoDB" id="6425912at2759"/>
<evidence type="ECO:0000313" key="1">
    <source>
        <dbReference type="EMBL" id="VDL63000.1"/>
    </source>
</evidence>
<evidence type="ECO:0000313" key="2">
    <source>
        <dbReference type="Proteomes" id="UP000274504"/>
    </source>
</evidence>
<reference evidence="1 2" key="2">
    <citation type="submission" date="2018-11" db="EMBL/GenBank/DDBJ databases">
        <authorList>
            <consortium name="Pathogen Informatics"/>
        </authorList>
    </citation>
    <scope>NUCLEOTIDE SEQUENCE [LARGE SCALE GENOMIC DNA]</scope>
</reference>
<sequence>MLKIASDFDSFVGDQKCLCYTGVKSMEALLSSAWLWTPSEESRLKAVALWINAATFSDEREIRNEFFTHLLSTFNVNKHSRSIIAETAMRESDIVLSGRVNPCNSEVNIVKSMDRQGSGASAVVYEHEILVFGGFSTTKDDEVLSTCGKYFLS</sequence>
<gene>
    <name evidence="1" type="ORF">HDID_LOCUS10267</name>
</gene>